<dbReference type="AlphaFoldDB" id="A0A317EFJ3"/>
<dbReference type="Gene3D" id="1.10.10.10">
    <property type="entry name" value="Winged helix-like DNA-binding domain superfamily/Winged helix DNA-binding domain"/>
    <property type="match status" value="1"/>
</dbReference>
<dbReference type="GO" id="GO:0043565">
    <property type="term" value="F:sequence-specific DNA binding"/>
    <property type="evidence" value="ECO:0007669"/>
    <property type="project" value="TreeGrafter"/>
</dbReference>
<dbReference type="GO" id="GO:0006351">
    <property type="term" value="P:DNA-templated transcription"/>
    <property type="evidence" value="ECO:0007669"/>
    <property type="project" value="TreeGrafter"/>
</dbReference>
<comment type="similarity">
    <text evidence="1">Belongs to the LysR transcriptional regulatory family.</text>
</comment>
<name>A0A317EFJ3_9PROT</name>
<evidence type="ECO:0000313" key="7">
    <source>
        <dbReference type="Proteomes" id="UP000245461"/>
    </source>
</evidence>
<dbReference type="RefSeq" id="WP_109902826.1">
    <property type="nucleotide sequence ID" value="NZ_QGLE01000002.1"/>
</dbReference>
<accession>A0A317EFJ3</accession>
<dbReference type="Pfam" id="PF00126">
    <property type="entry name" value="HTH_1"/>
    <property type="match status" value="1"/>
</dbReference>
<dbReference type="Pfam" id="PF03466">
    <property type="entry name" value="LysR_substrate"/>
    <property type="match status" value="1"/>
</dbReference>
<dbReference type="InterPro" id="IPR005119">
    <property type="entry name" value="LysR_subst-bd"/>
</dbReference>
<protein>
    <submittedName>
        <fullName evidence="6">LysR family transcriptional regulator</fullName>
    </submittedName>
</protein>
<dbReference type="InterPro" id="IPR036388">
    <property type="entry name" value="WH-like_DNA-bd_sf"/>
</dbReference>
<evidence type="ECO:0000313" key="6">
    <source>
        <dbReference type="EMBL" id="PWR24910.1"/>
    </source>
</evidence>
<dbReference type="EMBL" id="QGLE01000002">
    <property type="protein sequence ID" value="PWR24910.1"/>
    <property type="molecule type" value="Genomic_DNA"/>
</dbReference>
<dbReference type="PROSITE" id="PS50931">
    <property type="entry name" value="HTH_LYSR"/>
    <property type="match status" value="1"/>
</dbReference>
<keyword evidence="2" id="KW-0805">Transcription regulation</keyword>
<feature type="domain" description="HTH lysR-type" evidence="5">
    <location>
        <begin position="17"/>
        <end position="74"/>
    </location>
</feature>
<organism evidence="6 7">
    <name type="scientific">Zavarzinia aquatilis</name>
    <dbReference type="NCBI Taxonomy" id="2211142"/>
    <lineage>
        <taxon>Bacteria</taxon>
        <taxon>Pseudomonadati</taxon>
        <taxon>Pseudomonadota</taxon>
        <taxon>Alphaproteobacteria</taxon>
        <taxon>Rhodospirillales</taxon>
        <taxon>Zavarziniaceae</taxon>
        <taxon>Zavarzinia</taxon>
    </lineage>
</organism>
<dbReference type="SUPFAM" id="SSF53850">
    <property type="entry name" value="Periplasmic binding protein-like II"/>
    <property type="match status" value="1"/>
</dbReference>
<dbReference type="InterPro" id="IPR036390">
    <property type="entry name" value="WH_DNA-bd_sf"/>
</dbReference>
<evidence type="ECO:0000259" key="5">
    <source>
        <dbReference type="PROSITE" id="PS50931"/>
    </source>
</evidence>
<evidence type="ECO:0000256" key="4">
    <source>
        <dbReference type="ARBA" id="ARBA00023163"/>
    </source>
</evidence>
<proteinExistence type="inferred from homology"/>
<comment type="caution">
    <text evidence="6">The sequence shown here is derived from an EMBL/GenBank/DDBJ whole genome shotgun (WGS) entry which is preliminary data.</text>
</comment>
<dbReference type="Proteomes" id="UP000245461">
    <property type="component" value="Unassembled WGS sequence"/>
</dbReference>
<sequence length="299" mass="32051">MVAPQLPDPAVTRRIPLSLNALHAFEAVSRLLSIRDAAAELAVTPSAVSHQLRGLEEALGVELLQRAGNRLALTPAGAALAPELAEGFGRIASAVGRLQHDRRRGPLRLSMLPTFAVHWLSPRLVRYPFEKQGFELLISSTQAMADLAAGEADAAIRHGGGEWPGLRADFLFGETLDLFATPGLVSARRRHLFLSQHRQADFARWRQAAGDVGDYACTIVESTGLALRAAIDGAGLAFAGAEMAAAEVAAGRLEPVLDRPLAVAGGYYLVYTEALSRDRRLANIRRWLLGEAGVTSRPS</sequence>
<evidence type="ECO:0000256" key="2">
    <source>
        <dbReference type="ARBA" id="ARBA00023015"/>
    </source>
</evidence>
<keyword evidence="3" id="KW-0238">DNA-binding</keyword>
<evidence type="ECO:0000256" key="1">
    <source>
        <dbReference type="ARBA" id="ARBA00009437"/>
    </source>
</evidence>
<dbReference type="PANTHER" id="PTHR30537">
    <property type="entry name" value="HTH-TYPE TRANSCRIPTIONAL REGULATOR"/>
    <property type="match status" value="1"/>
</dbReference>
<dbReference type="GO" id="GO:0003700">
    <property type="term" value="F:DNA-binding transcription factor activity"/>
    <property type="evidence" value="ECO:0007669"/>
    <property type="project" value="InterPro"/>
</dbReference>
<evidence type="ECO:0000256" key="3">
    <source>
        <dbReference type="ARBA" id="ARBA00023125"/>
    </source>
</evidence>
<keyword evidence="7" id="KW-1185">Reference proteome</keyword>
<reference evidence="6 7" key="1">
    <citation type="submission" date="2018-05" db="EMBL/GenBank/DDBJ databases">
        <title>Zavarzinia sp. HR-AS.</title>
        <authorList>
            <person name="Lee Y."/>
            <person name="Jeon C.O."/>
        </authorList>
    </citation>
    <scope>NUCLEOTIDE SEQUENCE [LARGE SCALE GENOMIC DNA]</scope>
    <source>
        <strain evidence="6 7">HR-AS</strain>
    </source>
</reference>
<dbReference type="PANTHER" id="PTHR30537:SF74">
    <property type="entry name" value="HTH-TYPE TRANSCRIPTIONAL REGULATOR TRPI"/>
    <property type="match status" value="1"/>
</dbReference>
<dbReference type="Gene3D" id="3.40.190.10">
    <property type="entry name" value="Periplasmic binding protein-like II"/>
    <property type="match status" value="2"/>
</dbReference>
<dbReference type="InterPro" id="IPR058163">
    <property type="entry name" value="LysR-type_TF_proteobact-type"/>
</dbReference>
<keyword evidence="4" id="KW-0804">Transcription</keyword>
<dbReference type="OrthoDB" id="9794694at2"/>
<dbReference type="SUPFAM" id="SSF46785">
    <property type="entry name" value="Winged helix' DNA-binding domain"/>
    <property type="match status" value="1"/>
</dbReference>
<gene>
    <name evidence="6" type="ORF">DKG74_03840</name>
</gene>
<dbReference type="InterPro" id="IPR000847">
    <property type="entry name" value="LysR_HTH_N"/>
</dbReference>